<sequence length="268" mass="30112">MISDSVHSVQAGCPCRVPAKPPPGFYIGLLGRHIGVLNHFTPMAYLPPETAYEATITAYVMVGSVGALIWDILMNVDSDYQLLFKYKITVPTVTYFLSRTSVLVYVLMNVICHTAALPNCQVIKKWLFSSSCGWAYRRISHRGHPLMPYASAAPITFAANDKLFQLILRFRIRILLLMLLSILRLLSRCLSVNRLRLRDSIQRCGAFLPSICLRARTQDAPGSIPTYKQTVLCGFQIEHRGLASIMSGRQSDDLPWKAHYQHRIISTG</sequence>
<proteinExistence type="predicted"/>
<dbReference type="EMBL" id="BRPK01000011">
    <property type="protein sequence ID" value="GLB42201.1"/>
    <property type="molecule type" value="Genomic_DNA"/>
</dbReference>
<dbReference type="Proteomes" id="UP001063166">
    <property type="component" value="Unassembled WGS sequence"/>
</dbReference>
<accession>A0A9P3PV27</accession>
<keyword evidence="1" id="KW-1133">Transmembrane helix</keyword>
<protein>
    <submittedName>
        <fullName evidence="2">Uncharacterized protein</fullName>
    </submittedName>
</protein>
<feature type="transmembrane region" description="Helical" evidence="1">
    <location>
        <begin position="88"/>
        <end position="108"/>
    </location>
</feature>
<evidence type="ECO:0000313" key="2">
    <source>
        <dbReference type="EMBL" id="GLB42201.1"/>
    </source>
</evidence>
<reference evidence="2" key="1">
    <citation type="submission" date="2022-07" db="EMBL/GenBank/DDBJ databases">
        <title>The genome of Lyophyllum shimeji provides insight into the initial evolution of ectomycorrhizal fungal genome.</title>
        <authorList>
            <person name="Kobayashi Y."/>
            <person name="Shibata T."/>
            <person name="Hirakawa H."/>
            <person name="Shigenobu S."/>
            <person name="Nishiyama T."/>
            <person name="Yamada A."/>
            <person name="Hasebe M."/>
            <person name="Kawaguchi M."/>
        </authorList>
    </citation>
    <scope>NUCLEOTIDE SEQUENCE</scope>
    <source>
        <strain evidence="2">AT787</strain>
    </source>
</reference>
<keyword evidence="3" id="KW-1185">Reference proteome</keyword>
<dbReference type="AlphaFoldDB" id="A0A9P3PV27"/>
<dbReference type="OrthoDB" id="3038990at2759"/>
<keyword evidence="1" id="KW-0812">Transmembrane</keyword>
<comment type="caution">
    <text evidence="2">The sequence shown here is derived from an EMBL/GenBank/DDBJ whole genome shotgun (WGS) entry which is preliminary data.</text>
</comment>
<name>A0A9P3PV27_LYOSH</name>
<evidence type="ECO:0000313" key="3">
    <source>
        <dbReference type="Proteomes" id="UP001063166"/>
    </source>
</evidence>
<organism evidence="2 3">
    <name type="scientific">Lyophyllum shimeji</name>
    <name type="common">Hon-shimeji</name>
    <name type="synonym">Tricholoma shimeji</name>
    <dbReference type="NCBI Taxonomy" id="47721"/>
    <lineage>
        <taxon>Eukaryota</taxon>
        <taxon>Fungi</taxon>
        <taxon>Dikarya</taxon>
        <taxon>Basidiomycota</taxon>
        <taxon>Agaricomycotina</taxon>
        <taxon>Agaricomycetes</taxon>
        <taxon>Agaricomycetidae</taxon>
        <taxon>Agaricales</taxon>
        <taxon>Tricholomatineae</taxon>
        <taxon>Lyophyllaceae</taxon>
        <taxon>Lyophyllum</taxon>
    </lineage>
</organism>
<gene>
    <name evidence="2" type="ORF">LshimejAT787_1102160</name>
</gene>
<feature type="transmembrane region" description="Helical" evidence="1">
    <location>
        <begin position="166"/>
        <end position="186"/>
    </location>
</feature>
<evidence type="ECO:0000256" key="1">
    <source>
        <dbReference type="SAM" id="Phobius"/>
    </source>
</evidence>
<feature type="transmembrane region" description="Helical" evidence="1">
    <location>
        <begin position="56"/>
        <end position="76"/>
    </location>
</feature>
<keyword evidence="1" id="KW-0472">Membrane</keyword>